<dbReference type="KEGG" id="cko:CKO_02072"/>
<dbReference type="STRING" id="290338.CKO_02072"/>
<dbReference type="Proteomes" id="UP000008148">
    <property type="component" value="Chromosome"/>
</dbReference>
<evidence type="ECO:0000313" key="2">
    <source>
        <dbReference type="Proteomes" id="UP000008148"/>
    </source>
</evidence>
<reference evidence="1 2" key="1">
    <citation type="submission" date="2007-08" db="EMBL/GenBank/DDBJ databases">
        <authorList>
            <consortium name="The Citrobacter koseri Genome Sequencing Project"/>
            <person name="McClelland M."/>
            <person name="Sanderson E.K."/>
            <person name="Porwollik S."/>
            <person name="Spieth J."/>
            <person name="Clifton W.S."/>
            <person name="Latreille P."/>
            <person name="Courtney L."/>
            <person name="Wang C."/>
            <person name="Pepin K."/>
            <person name="Bhonagiri V."/>
            <person name="Nash W."/>
            <person name="Johnson M."/>
            <person name="Thiruvilangam P."/>
            <person name="Wilson R."/>
        </authorList>
    </citation>
    <scope>NUCLEOTIDE SEQUENCE [LARGE SCALE GENOMIC DNA]</scope>
    <source>
        <strain evidence="2">ATCC BAA-895 / CDC 4225-83 / SGSC4696</strain>
    </source>
</reference>
<dbReference type="AlphaFoldDB" id="A8AI83"/>
<name>A8AI83_CITK8</name>
<evidence type="ECO:0000313" key="1">
    <source>
        <dbReference type="EMBL" id="ABV13197.1"/>
    </source>
</evidence>
<dbReference type="EMBL" id="CP000822">
    <property type="protein sequence ID" value="ABV13197.1"/>
    <property type="molecule type" value="Genomic_DNA"/>
</dbReference>
<gene>
    <name evidence="1" type="ordered locus">CKO_02072</name>
</gene>
<protein>
    <submittedName>
        <fullName evidence="1">Uncharacterized protein</fullName>
    </submittedName>
</protein>
<keyword evidence="2" id="KW-1185">Reference proteome</keyword>
<organism evidence="1 2">
    <name type="scientific">Citrobacter koseri (strain ATCC BAA-895 / CDC 4225-83 / SGSC4696)</name>
    <dbReference type="NCBI Taxonomy" id="290338"/>
    <lineage>
        <taxon>Bacteria</taxon>
        <taxon>Pseudomonadati</taxon>
        <taxon>Pseudomonadota</taxon>
        <taxon>Gammaproteobacteria</taxon>
        <taxon>Enterobacterales</taxon>
        <taxon>Enterobacteriaceae</taxon>
        <taxon>Citrobacter</taxon>
    </lineage>
</organism>
<proteinExistence type="predicted"/>
<accession>A8AI83</accession>
<dbReference type="HOGENOM" id="CLU_2951946_0_0_6"/>
<sequence>MCRPAPGRCISPVIPRQFTADGAWSTLPARSFHPTHDLYFPVNMYSECHYATAVPGGRI</sequence>